<evidence type="ECO:0000313" key="1">
    <source>
        <dbReference type="EMBL" id="KAJ9126439.1"/>
    </source>
</evidence>
<name>A0ACC2XSJ3_9TREE</name>
<dbReference type="EMBL" id="JASBWV010000005">
    <property type="protein sequence ID" value="KAJ9126439.1"/>
    <property type="molecule type" value="Genomic_DNA"/>
</dbReference>
<accession>A0ACC2XSJ3</accession>
<comment type="caution">
    <text evidence="1">The sequence shown here is derived from an EMBL/GenBank/DDBJ whole genome shotgun (WGS) entry which is preliminary data.</text>
</comment>
<gene>
    <name evidence="1" type="ORF">QFC24_002182</name>
</gene>
<dbReference type="Proteomes" id="UP001234202">
    <property type="component" value="Unassembled WGS sequence"/>
</dbReference>
<keyword evidence="2" id="KW-1185">Reference proteome</keyword>
<evidence type="ECO:0000313" key="2">
    <source>
        <dbReference type="Proteomes" id="UP001234202"/>
    </source>
</evidence>
<proteinExistence type="predicted"/>
<organism evidence="1 2">
    <name type="scientific">Naganishia onofrii</name>
    <dbReference type="NCBI Taxonomy" id="1851511"/>
    <lineage>
        <taxon>Eukaryota</taxon>
        <taxon>Fungi</taxon>
        <taxon>Dikarya</taxon>
        <taxon>Basidiomycota</taxon>
        <taxon>Agaricomycotina</taxon>
        <taxon>Tremellomycetes</taxon>
        <taxon>Filobasidiales</taxon>
        <taxon>Filobasidiaceae</taxon>
        <taxon>Naganishia</taxon>
    </lineage>
</organism>
<protein>
    <submittedName>
        <fullName evidence="1">Uncharacterized protein</fullName>
    </submittedName>
</protein>
<sequence length="153" mass="17665">MKRTAKKVVPGKPTTILRSTDQFDLADVTVYVRHSSSLYSRRNRAQERITRLCLPPKTCSAHGRLGNATSHRPNLPADADHRFISFYSSPQLFNHDDKNKFKSFETEDDVAEWDYGAYEGLKTHEIRETKPDWDIWTDGVWNALTAMEPLRIL</sequence>
<reference evidence="1" key="1">
    <citation type="submission" date="2023-04" db="EMBL/GenBank/DDBJ databases">
        <title>Draft Genome sequencing of Naganishia species isolated from polar environments using Oxford Nanopore Technology.</title>
        <authorList>
            <person name="Leo P."/>
            <person name="Venkateswaran K."/>
        </authorList>
    </citation>
    <scope>NUCLEOTIDE SEQUENCE</scope>
    <source>
        <strain evidence="1">DBVPG 5303</strain>
    </source>
</reference>